<name>A0ABQ1US99_9BACT</name>
<protein>
    <submittedName>
        <fullName evidence="1">Uncharacterized protein</fullName>
    </submittedName>
</protein>
<sequence>MTVRADIGEKVNTLLVLSYDQIMGRIIPVRAYMVDDGAVKVLLEEYMQGCAFYL</sequence>
<keyword evidence="2" id="KW-1185">Reference proteome</keyword>
<accession>A0ABQ1US99</accession>
<reference evidence="2" key="1">
    <citation type="journal article" date="2019" name="Int. J. Syst. Evol. Microbiol.">
        <title>The Global Catalogue of Microorganisms (GCM) 10K type strain sequencing project: providing services to taxonomists for standard genome sequencing and annotation.</title>
        <authorList>
            <consortium name="The Broad Institute Genomics Platform"/>
            <consortium name="The Broad Institute Genome Sequencing Center for Infectious Disease"/>
            <person name="Wu L."/>
            <person name="Ma J."/>
        </authorList>
    </citation>
    <scope>NUCLEOTIDE SEQUENCE [LARGE SCALE GENOMIC DNA]</scope>
    <source>
        <strain evidence="2">CGMCC 1.15197</strain>
    </source>
</reference>
<gene>
    <name evidence="1" type="ORF">GCM10011383_41470</name>
</gene>
<evidence type="ECO:0000313" key="1">
    <source>
        <dbReference type="EMBL" id="GGF25610.1"/>
    </source>
</evidence>
<evidence type="ECO:0000313" key="2">
    <source>
        <dbReference type="Proteomes" id="UP000632273"/>
    </source>
</evidence>
<dbReference type="EMBL" id="BMHT01000009">
    <property type="protein sequence ID" value="GGF25610.1"/>
    <property type="molecule type" value="Genomic_DNA"/>
</dbReference>
<organism evidence="1 2">
    <name type="scientific">Hymenobacter cavernae</name>
    <dbReference type="NCBI Taxonomy" id="2044852"/>
    <lineage>
        <taxon>Bacteria</taxon>
        <taxon>Pseudomonadati</taxon>
        <taxon>Bacteroidota</taxon>
        <taxon>Cytophagia</taxon>
        <taxon>Cytophagales</taxon>
        <taxon>Hymenobacteraceae</taxon>
        <taxon>Hymenobacter</taxon>
    </lineage>
</organism>
<proteinExistence type="predicted"/>
<dbReference type="Proteomes" id="UP000632273">
    <property type="component" value="Unassembled WGS sequence"/>
</dbReference>
<comment type="caution">
    <text evidence="1">The sequence shown here is derived from an EMBL/GenBank/DDBJ whole genome shotgun (WGS) entry which is preliminary data.</text>
</comment>